<evidence type="ECO:0000313" key="2">
    <source>
        <dbReference type="EMBL" id="KAF4716536.1"/>
    </source>
</evidence>
<gene>
    <name evidence="2" type="ORF">FOZ62_018381</name>
</gene>
<protein>
    <submittedName>
        <fullName evidence="2">Uncharacterized protein</fullName>
    </submittedName>
</protein>
<dbReference type="Proteomes" id="UP000574390">
    <property type="component" value="Unassembled WGS sequence"/>
</dbReference>
<organism evidence="2 3">
    <name type="scientific">Perkinsus olseni</name>
    <name type="common">Perkinsus atlanticus</name>
    <dbReference type="NCBI Taxonomy" id="32597"/>
    <lineage>
        <taxon>Eukaryota</taxon>
        <taxon>Sar</taxon>
        <taxon>Alveolata</taxon>
        <taxon>Perkinsozoa</taxon>
        <taxon>Perkinsea</taxon>
        <taxon>Perkinsida</taxon>
        <taxon>Perkinsidae</taxon>
        <taxon>Perkinsus</taxon>
    </lineage>
</organism>
<feature type="non-terminal residue" evidence="2">
    <location>
        <position position="58"/>
    </location>
</feature>
<keyword evidence="1" id="KW-0812">Transmembrane</keyword>
<keyword evidence="1" id="KW-0472">Membrane</keyword>
<proteinExistence type="predicted"/>
<accession>A0A7J6R957</accession>
<comment type="caution">
    <text evidence="2">The sequence shown here is derived from an EMBL/GenBank/DDBJ whole genome shotgun (WGS) entry which is preliminary data.</text>
</comment>
<evidence type="ECO:0000256" key="1">
    <source>
        <dbReference type="SAM" id="Phobius"/>
    </source>
</evidence>
<reference evidence="2 3" key="1">
    <citation type="submission" date="2020-04" db="EMBL/GenBank/DDBJ databases">
        <title>Perkinsus olseni comparative genomics.</title>
        <authorList>
            <person name="Bogema D.R."/>
        </authorList>
    </citation>
    <scope>NUCLEOTIDE SEQUENCE [LARGE SCALE GENOMIC DNA]</scope>
    <source>
        <strain evidence="2">ATCC PRA-205</strain>
    </source>
</reference>
<name>A0A7J6R957_PEROL</name>
<sequence length="58" mass="6544">MSSLDEILAYTLGSILVLMVVLAFIYSYKKGVAHFKAKEEFEQWAQSNTKCLKLTALT</sequence>
<feature type="transmembrane region" description="Helical" evidence="1">
    <location>
        <begin position="7"/>
        <end position="28"/>
    </location>
</feature>
<dbReference type="AlphaFoldDB" id="A0A7J6R957"/>
<evidence type="ECO:0000313" key="3">
    <source>
        <dbReference type="Proteomes" id="UP000574390"/>
    </source>
</evidence>
<dbReference type="EMBL" id="JABANM010024253">
    <property type="protein sequence ID" value="KAF4716536.1"/>
    <property type="molecule type" value="Genomic_DNA"/>
</dbReference>
<keyword evidence="1" id="KW-1133">Transmembrane helix</keyword>